<keyword evidence="2" id="KW-1185">Reference proteome</keyword>
<accession>A0ABR1WFY8</accession>
<organism evidence="1 2">
    <name type="scientific">Apiospora saccharicola</name>
    <dbReference type="NCBI Taxonomy" id="335842"/>
    <lineage>
        <taxon>Eukaryota</taxon>
        <taxon>Fungi</taxon>
        <taxon>Dikarya</taxon>
        <taxon>Ascomycota</taxon>
        <taxon>Pezizomycotina</taxon>
        <taxon>Sordariomycetes</taxon>
        <taxon>Xylariomycetidae</taxon>
        <taxon>Amphisphaeriales</taxon>
        <taxon>Apiosporaceae</taxon>
        <taxon>Apiospora</taxon>
    </lineage>
</organism>
<sequence length="71" mass="8259">MPVPGDRRDAREQRATLESYLRQNQAGLRVSRRDDGLQDDAHLTLYQYDMALEPTDPKYLEYLKTAARDGF</sequence>
<dbReference type="EMBL" id="JAQQWM010000001">
    <property type="protein sequence ID" value="KAK8081426.1"/>
    <property type="molecule type" value="Genomic_DNA"/>
</dbReference>
<gene>
    <name evidence="1" type="ORF">PG996_000207</name>
</gene>
<reference evidence="1 2" key="1">
    <citation type="submission" date="2023-01" db="EMBL/GenBank/DDBJ databases">
        <title>Analysis of 21 Apiospora genomes using comparative genomics revels a genus with tremendous synthesis potential of carbohydrate active enzymes and secondary metabolites.</title>
        <authorList>
            <person name="Sorensen T."/>
        </authorList>
    </citation>
    <scope>NUCLEOTIDE SEQUENCE [LARGE SCALE GENOMIC DNA]</scope>
    <source>
        <strain evidence="1 2">CBS 83171</strain>
    </source>
</reference>
<proteinExistence type="predicted"/>
<name>A0ABR1WFY8_9PEZI</name>
<protein>
    <submittedName>
        <fullName evidence="1">Uncharacterized protein</fullName>
    </submittedName>
</protein>
<evidence type="ECO:0000313" key="2">
    <source>
        <dbReference type="Proteomes" id="UP001446871"/>
    </source>
</evidence>
<comment type="caution">
    <text evidence="1">The sequence shown here is derived from an EMBL/GenBank/DDBJ whole genome shotgun (WGS) entry which is preliminary data.</text>
</comment>
<dbReference type="Proteomes" id="UP001446871">
    <property type="component" value="Unassembled WGS sequence"/>
</dbReference>
<evidence type="ECO:0000313" key="1">
    <source>
        <dbReference type="EMBL" id="KAK8081426.1"/>
    </source>
</evidence>